<dbReference type="RefSeq" id="WP_111162682.1">
    <property type="nucleotide sequence ID" value="NZ_PCDP01000051.1"/>
</dbReference>
<dbReference type="OrthoDB" id="7950490at2"/>
<keyword evidence="3" id="KW-1185">Reference proteome</keyword>
<evidence type="ECO:0000313" key="3">
    <source>
        <dbReference type="Proteomes" id="UP000248925"/>
    </source>
</evidence>
<proteinExistence type="predicted"/>
<dbReference type="Proteomes" id="UP000248925">
    <property type="component" value="Unassembled WGS sequence"/>
</dbReference>
<sequence length="71" mass="7553">MKTFPDDIETALAAFIGTAQVDRDEAIRRIVGDWLSGHGYLRGSVSSDEGDISETVQYPEFMDDASGGAGG</sequence>
<dbReference type="AlphaFoldDB" id="A0A2W4CAE6"/>
<evidence type="ECO:0000256" key="1">
    <source>
        <dbReference type="SAM" id="MobiDB-lite"/>
    </source>
</evidence>
<protein>
    <submittedName>
        <fullName evidence="2">Uncharacterized protein</fullName>
    </submittedName>
</protein>
<evidence type="ECO:0000313" key="2">
    <source>
        <dbReference type="EMBL" id="PZM10342.1"/>
    </source>
</evidence>
<reference evidence="2 3" key="1">
    <citation type="journal article" date="2018" name="Sci. Rep.">
        <title>Rhizobium tumorigenes sp. nov., a novel plant tumorigenic bacterium isolated from cane gall tumors on thornless blackberry.</title>
        <authorList>
            <person name="Kuzmanovi N."/>
            <person name="Smalla K."/>
            <person name="Gronow S."/>
            <person name="PuBawska J."/>
        </authorList>
    </citation>
    <scope>NUCLEOTIDE SEQUENCE [LARGE SCALE GENOMIC DNA]</scope>
    <source>
        <strain evidence="2 3">CCBAU 85046</strain>
    </source>
</reference>
<gene>
    <name evidence="2" type="ORF">CPY51_23615</name>
</gene>
<comment type="caution">
    <text evidence="2">The sequence shown here is derived from an EMBL/GenBank/DDBJ whole genome shotgun (WGS) entry which is preliminary data.</text>
</comment>
<feature type="region of interest" description="Disordered" evidence="1">
    <location>
        <begin position="41"/>
        <end position="71"/>
    </location>
</feature>
<accession>A0A2W4CAE6</accession>
<dbReference type="EMBL" id="PCDP01000051">
    <property type="protein sequence ID" value="PZM10342.1"/>
    <property type="molecule type" value="Genomic_DNA"/>
</dbReference>
<name>A0A2W4CAE6_9HYPH</name>
<organism evidence="2 3">
    <name type="scientific">Rhizobium tubonense</name>
    <dbReference type="NCBI Taxonomy" id="484088"/>
    <lineage>
        <taxon>Bacteria</taxon>
        <taxon>Pseudomonadati</taxon>
        <taxon>Pseudomonadota</taxon>
        <taxon>Alphaproteobacteria</taxon>
        <taxon>Hyphomicrobiales</taxon>
        <taxon>Rhizobiaceae</taxon>
        <taxon>Rhizobium/Agrobacterium group</taxon>
        <taxon>Rhizobium</taxon>
    </lineage>
</organism>